<dbReference type="SUPFAM" id="SSF48239">
    <property type="entry name" value="Terpenoid cyclases/Protein prenyltransferases"/>
    <property type="match status" value="1"/>
</dbReference>
<dbReference type="Pfam" id="PF03936">
    <property type="entry name" value="Terpene_synth_C"/>
    <property type="match status" value="1"/>
</dbReference>
<dbReference type="InterPro" id="IPR008930">
    <property type="entry name" value="Terpenoid_cyclase/PrenylTrfase"/>
</dbReference>
<dbReference type="InterPro" id="IPR050148">
    <property type="entry name" value="Terpene_synthase-like"/>
</dbReference>
<dbReference type="GO" id="GO:0016102">
    <property type="term" value="P:diterpenoid biosynthetic process"/>
    <property type="evidence" value="ECO:0007669"/>
    <property type="project" value="InterPro"/>
</dbReference>
<dbReference type="GO" id="GO:0000287">
    <property type="term" value="F:magnesium ion binding"/>
    <property type="evidence" value="ECO:0007669"/>
    <property type="project" value="InterPro"/>
</dbReference>
<organism evidence="6 7">
    <name type="scientific">Quillaja saponaria</name>
    <name type="common">Soap bark tree</name>
    <dbReference type="NCBI Taxonomy" id="32244"/>
    <lineage>
        <taxon>Eukaryota</taxon>
        <taxon>Viridiplantae</taxon>
        <taxon>Streptophyta</taxon>
        <taxon>Embryophyta</taxon>
        <taxon>Tracheophyta</taxon>
        <taxon>Spermatophyta</taxon>
        <taxon>Magnoliopsida</taxon>
        <taxon>eudicotyledons</taxon>
        <taxon>Gunneridae</taxon>
        <taxon>Pentapetalae</taxon>
        <taxon>rosids</taxon>
        <taxon>fabids</taxon>
        <taxon>Fabales</taxon>
        <taxon>Quillajaceae</taxon>
        <taxon>Quillaja</taxon>
    </lineage>
</organism>
<dbReference type="AlphaFoldDB" id="A0AAD7KYF9"/>
<dbReference type="InterPro" id="IPR001906">
    <property type="entry name" value="Terpene_synth_N"/>
</dbReference>
<evidence type="ECO:0000259" key="4">
    <source>
        <dbReference type="Pfam" id="PF01397"/>
    </source>
</evidence>
<dbReference type="GO" id="GO:0010333">
    <property type="term" value="F:terpene synthase activity"/>
    <property type="evidence" value="ECO:0007669"/>
    <property type="project" value="InterPro"/>
</dbReference>
<sequence length="512" mass="58541">MATGRIATFSIGITTTTSSSRACSSQPSLPTLAALGSFAYKSPHLSLQTSKSTITHHETLLKPLAIPKVPTLHHCQADNCTKSMEQLQTSIRKEFKKSSDPRAIMMVIDSIQRLGIAHHFEEEIYSQLGSLLDWDVGDDNLFDTALRFRLLRHNCFAASADVFKKFMDKNGDFKESLIRDTWGMLSLALKLPRHLRMARLEARNYIDEYAQERNHNPALLELAKMDFDMVQLLHQRELAEIVRWWNDLGLVEKLGFGRDRPTECFLWTVGIFPEPNDLVLFTEAIQRWDLGAMEELPEYMKISYMALCNTTNEIAYRILKQHGWNCAEQLKRTWIDIFEAFLAEAKWFNSGYIPNLKEYLSNGVTSAGSYMALVHSFFLIGNDLTKETISMMDPYPRLFSSSGEILRLWDDLGTSTEELERGDVASCIEIYMRENNMSHEDEGRKHIRKLIGKLWIELNGHLKDSKTLPPSIIKASLNLARTAQVIYQHGDDYNLSSVSDNVQRLLFGPINF</sequence>
<protein>
    <submittedName>
        <fullName evidence="6">Sesquiterpene synthase</fullName>
    </submittedName>
</protein>
<name>A0AAD7KYF9_QUISA</name>
<gene>
    <name evidence="6" type="ORF">O6P43_028727</name>
</gene>
<keyword evidence="3" id="KW-0460">Magnesium</keyword>
<keyword evidence="2" id="KW-0479">Metal-binding</keyword>
<dbReference type="PANTHER" id="PTHR31225">
    <property type="entry name" value="OS04G0344100 PROTEIN-RELATED"/>
    <property type="match status" value="1"/>
</dbReference>
<feature type="domain" description="Terpene synthase metal-binding" evidence="5">
    <location>
        <begin position="277"/>
        <end position="455"/>
    </location>
</feature>
<accession>A0AAD7KYF9</accession>
<evidence type="ECO:0000313" key="6">
    <source>
        <dbReference type="EMBL" id="KAJ7948214.1"/>
    </source>
</evidence>
<dbReference type="InterPro" id="IPR044814">
    <property type="entry name" value="Terpene_cyclase_plant_C1"/>
</dbReference>
<dbReference type="InterPro" id="IPR005630">
    <property type="entry name" value="Terpene_synthase_metal-bd"/>
</dbReference>
<keyword evidence="7" id="KW-1185">Reference proteome</keyword>
<evidence type="ECO:0000259" key="5">
    <source>
        <dbReference type="Pfam" id="PF03936"/>
    </source>
</evidence>
<evidence type="ECO:0000256" key="3">
    <source>
        <dbReference type="ARBA" id="ARBA00022842"/>
    </source>
</evidence>
<comment type="cofactor">
    <cofactor evidence="1">
        <name>Mg(2+)</name>
        <dbReference type="ChEBI" id="CHEBI:18420"/>
    </cofactor>
</comment>
<feature type="domain" description="Terpene synthase N-terminal" evidence="4">
    <location>
        <begin position="76"/>
        <end position="187"/>
    </location>
</feature>
<dbReference type="CDD" id="cd00684">
    <property type="entry name" value="Terpene_cyclase_plant_C1"/>
    <property type="match status" value="1"/>
</dbReference>
<evidence type="ECO:0000256" key="2">
    <source>
        <dbReference type="ARBA" id="ARBA00022723"/>
    </source>
</evidence>
<dbReference type="EMBL" id="JARAOO010000012">
    <property type="protein sequence ID" value="KAJ7948214.1"/>
    <property type="molecule type" value="Genomic_DNA"/>
</dbReference>
<evidence type="ECO:0000313" key="7">
    <source>
        <dbReference type="Proteomes" id="UP001163823"/>
    </source>
</evidence>
<comment type="caution">
    <text evidence="6">The sequence shown here is derived from an EMBL/GenBank/DDBJ whole genome shotgun (WGS) entry which is preliminary data.</text>
</comment>
<dbReference type="SUPFAM" id="SSF48576">
    <property type="entry name" value="Terpenoid synthases"/>
    <property type="match status" value="1"/>
</dbReference>
<dbReference type="Gene3D" id="1.50.10.130">
    <property type="entry name" value="Terpene synthase, N-terminal domain"/>
    <property type="match status" value="2"/>
</dbReference>
<dbReference type="Proteomes" id="UP001163823">
    <property type="component" value="Chromosome 12"/>
</dbReference>
<dbReference type="KEGG" id="qsa:O6P43_028727"/>
<dbReference type="Gene3D" id="1.10.600.10">
    <property type="entry name" value="Farnesyl Diphosphate Synthase"/>
    <property type="match status" value="3"/>
</dbReference>
<reference evidence="6" key="1">
    <citation type="journal article" date="2023" name="Science">
        <title>Elucidation of the pathway for biosynthesis of saponin adjuvants from the soapbark tree.</title>
        <authorList>
            <person name="Reed J."/>
            <person name="Orme A."/>
            <person name="El-Demerdash A."/>
            <person name="Owen C."/>
            <person name="Martin L.B.B."/>
            <person name="Misra R.C."/>
            <person name="Kikuchi S."/>
            <person name="Rejzek M."/>
            <person name="Martin A.C."/>
            <person name="Harkess A."/>
            <person name="Leebens-Mack J."/>
            <person name="Louveau T."/>
            <person name="Stephenson M.J."/>
            <person name="Osbourn A."/>
        </authorList>
    </citation>
    <scope>NUCLEOTIDE SEQUENCE</scope>
    <source>
        <strain evidence="6">S10</strain>
    </source>
</reference>
<dbReference type="InterPro" id="IPR008949">
    <property type="entry name" value="Isoprenoid_synthase_dom_sf"/>
</dbReference>
<dbReference type="Pfam" id="PF01397">
    <property type="entry name" value="Terpene_synth"/>
    <property type="match status" value="1"/>
</dbReference>
<dbReference type="PANTHER" id="PTHR31225:SF137">
    <property type="entry name" value="TERPENE SYNTHASE 11-RELATED"/>
    <property type="match status" value="1"/>
</dbReference>
<dbReference type="InterPro" id="IPR036965">
    <property type="entry name" value="Terpene_synth_N_sf"/>
</dbReference>
<evidence type="ECO:0000256" key="1">
    <source>
        <dbReference type="ARBA" id="ARBA00001946"/>
    </source>
</evidence>
<proteinExistence type="predicted"/>